<dbReference type="STRING" id="768679.TTX_0392"/>
<dbReference type="EMBL" id="FN869859">
    <property type="protein sequence ID" value="CCC81063.1"/>
    <property type="molecule type" value="Genomic_DNA"/>
</dbReference>
<reference evidence="10 11" key="1">
    <citation type="journal article" date="2011" name="PLoS ONE">
        <title>The complete genome sequence of Thermoproteus tenax: a physiologically versatile member of the Crenarchaeota.</title>
        <authorList>
            <person name="Siebers B."/>
            <person name="Zaparty M."/>
            <person name="Raddatz G."/>
            <person name="Tjaden B."/>
            <person name="Albers S.V."/>
            <person name="Bell S.D."/>
            <person name="Blombach F."/>
            <person name="Kletzin A."/>
            <person name="Kyrpides N."/>
            <person name="Lanz C."/>
            <person name="Plagens A."/>
            <person name="Rampp M."/>
            <person name="Rosinus A."/>
            <person name="von Jan M."/>
            <person name="Makarova K.S."/>
            <person name="Klenk H.P."/>
            <person name="Schuster S.C."/>
            <person name="Hensel R."/>
        </authorList>
    </citation>
    <scope>NUCLEOTIDE SEQUENCE [LARGE SCALE GENOMIC DNA]</scope>
    <source>
        <strain evidence="11">ATCC 35583 / DSM 2078 / JCM 9277 / NBRC 100435 / Kra 1</strain>
    </source>
</reference>
<dbReference type="InterPro" id="IPR052157">
    <property type="entry name" value="BCAA_transport_permease"/>
</dbReference>
<dbReference type="GO" id="GO:0005886">
    <property type="term" value="C:plasma membrane"/>
    <property type="evidence" value="ECO:0007669"/>
    <property type="project" value="UniProtKB-SubCell"/>
</dbReference>
<evidence type="ECO:0000256" key="8">
    <source>
        <dbReference type="ARBA" id="ARBA00037998"/>
    </source>
</evidence>
<keyword evidence="2" id="KW-0813">Transport</keyword>
<dbReference type="PANTHER" id="PTHR11795">
    <property type="entry name" value="BRANCHED-CHAIN AMINO ACID TRANSPORT SYSTEM PERMEASE PROTEIN LIVH"/>
    <property type="match status" value="1"/>
</dbReference>
<dbReference type="RefSeq" id="WP_014126320.1">
    <property type="nucleotide sequence ID" value="NC_016070.1"/>
</dbReference>
<dbReference type="eggNOG" id="arCOG01270">
    <property type="taxonomic scope" value="Archaea"/>
</dbReference>
<feature type="transmembrane region" description="Helical" evidence="9">
    <location>
        <begin position="129"/>
        <end position="151"/>
    </location>
</feature>
<accession>G4RNB9</accession>
<dbReference type="KEGG" id="ttn:TTX_0392"/>
<dbReference type="HOGENOM" id="CLU_039929_2_1_2"/>
<comment type="subcellular location">
    <subcellularLocation>
        <location evidence="1">Cell membrane</location>
        <topology evidence="1">Multi-pass membrane protein</topology>
    </subcellularLocation>
</comment>
<keyword evidence="5" id="KW-0029">Amino-acid transport</keyword>
<evidence type="ECO:0000256" key="9">
    <source>
        <dbReference type="SAM" id="Phobius"/>
    </source>
</evidence>
<dbReference type="GO" id="GO:0022857">
    <property type="term" value="F:transmembrane transporter activity"/>
    <property type="evidence" value="ECO:0007669"/>
    <property type="project" value="InterPro"/>
</dbReference>
<evidence type="ECO:0000256" key="5">
    <source>
        <dbReference type="ARBA" id="ARBA00022970"/>
    </source>
</evidence>
<feature type="transmembrane region" description="Helical" evidence="9">
    <location>
        <begin position="255"/>
        <end position="274"/>
    </location>
</feature>
<dbReference type="PANTHER" id="PTHR11795:SF442">
    <property type="entry name" value="ABC TRANSPORTER ATP-BINDING PROTEIN"/>
    <property type="match status" value="1"/>
</dbReference>
<dbReference type="CDD" id="cd06582">
    <property type="entry name" value="TM_PBP1_LivH_like"/>
    <property type="match status" value="1"/>
</dbReference>
<dbReference type="AlphaFoldDB" id="G4RNB9"/>
<feature type="transmembrane region" description="Helical" evidence="9">
    <location>
        <begin position="60"/>
        <end position="79"/>
    </location>
</feature>
<evidence type="ECO:0000256" key="2">
    <source>
        <dbReference type="ARBA" id="ARBA00022448"/>
    </source>
</evidence>
<dbReference type="InterPro" id="IPR001851">
    <property type="entry name" value="ABC_transp_permease"/>
</dbReference>
<keyword evidence="6 9" id="KW-1133">Transmembrane helix</keyword>
<name>G4RNB9_THETK</name>
<feature type="transmembrane region" description="Helical" evidence="9">
    <location>
        <begin position="91"/>
        <end position="109"/>
    </location>
</feature>
<sequence length="280" mass="29665">MNIADFLVPVLIFWINLTTLSLGLVIVYGSTRVLNLAHGSFFALGGFLASYFAGMWGLGAVALAVAVAVPASLLFYLYVKSLASGELEQIVATYALLLIMEGIYKYLFGSGLYTTASYAAALGSAGPVPAAYLITAAAVLLALALFAFMLYRTTLGVYSRAMLDDKEMAESLGVNVRVVEAVLVMIGIVLATAGGALASMWQSFSLGISAEVLPYAFAVIVIGGLDSVWGIVAASALVSLVRTAVVFFYPRLELVILYLIVLAVLILRPKGLFVRHARSI</sequence>
<keyword evidence="11" id="KW-1185">Reference proteome</keyword>
<dbReference type="Pfam" id="PF02653">
    <property type="entry name" value="BPD_transp_2"/>
    <property type="match status" value="1"/>
</dbReference>
<dbReference type="GO" id="GO:0006865">
    <property type="term" value="P:amino acid transport"/>
    <property type="evidence" value="ECO:0007669"/>
    <property type="project" value="UniProtKB-KW"/>
</dbReference>
<feature type="transmembrane region" description="Helical" evidence="9">
    <location>
        <begin position="36"/>
        <end position="54"/>
    </location>
</feature>
<keyword evidence="7 9" id="KW-0472">Membrane</keyword>
<proteinExistence type="inferred from homology"/>
<evidence type="ECO:0000256" key="4">
    <source>
        <dbReference type="ARBA" id="ARBA00022692"/>
    </source>
</evidence>
<comment type="similarity">
    <text evidence="8">Belongs to the binding-protein-dependent transport system permease family. LivHM subfamily.</text>
</comment>
<evidence type="ECO:0000313" key="10">
    <source>
        <dbReference type="EMBL" id="CCC81063.1"/>
    </source>
</evidence>
<evidence type="ECO:0000256" key="6">
    <source>
        <dbReference type="ARBA" id="ARBA00022989"/>
    </source>
</evidence>
<feature type="transmembrane region" description="Helical" evidence="9">
    <location>
        <begin position="6"/>
        <end position="29"/>
    </location>
</feature>
<dbReference type="GeneID" id="11263398"/>
<organism evidence="10 11">
    <name type="scientific">Thermoproteus tenax (strain ATCC 35583 / DSM 2078 / JCM 9277 / NBRC 100435 / Kra 1)</name>
    <dbReference type="NCBI Taxonomy" id="768679"/>
    <lineage>
        <taxon>Archaea</taxon>
        <taxon>Thermoproteota</taxon>
        <taxon>Thermoprotei</taxon>
        <taxon>Thermoproteales</taxon>
        <taxon>Thermoproteaceae</taxon>
        <taxon>Thermoproteus</taxon>
    </lineage>
</organism>
<protein>
    <submittedName>
        <fullName evidence="10">ABC-type branched-chain amino acid transport system, permease component</fullName>
    </submittedName>
</protein>
<evidence type="ECO:0000256" key="7">
    <source>
        <dbReference type="ARBA" id="ARBA00023136"/>
    </source>
</evidence>
<evidence type="ECO:0000256" key="3">
    <source>
        <dbReference type="ARBA" id="ARBA00022475"/>
    </source>
</evidence>
<gene>
    <name evidence="10" type="primary">livH</name>
    <name evidence="10" type="ordered locus">TTX_0392</name>
</gene>
<evidence type="ECO:0000256" key="1">
    <source>
        <dbReference type="ARBA" id="ARBA00004651"/>
    </source>
</evidence>
<dbReference type="PATRIC" id="fig|768679.9.peg.409"/>
<evidence type="ECO:0000313" key="11">
    <source>
        <dbReference type="Proteomes" id="UP000002654"/>
    </source>
</evidence>
<keyword evidence="4 9" id="KW-0812">Transmembrane</keyword>
<dbReference type="PaxDb" id="768679-TTX_0392"/>
<dbReference type="Proteomes" id="UP000002654">
    <property type="component" value="Chromosome"/>
</dbReference>
<keyword evidence="3" id="KW-1003">Cell membrane</keyword>
<feature type="transmembrane region" description="Helical" evidence="9">
    <location>
        <begin position="172"/>
        <end position="198"/>
    </location>
</feature>